<reference evidence="1 2" key="1">
    <citation type="submission" date="2020-08" db="EMBL/GenBank/DDBJ databases">
        <title>Genomic Encyclopedia of Type Strains, Phase IV (KMG-IV): sequencing the most valuable type-strain genomes for metagenomic binning, comparative biology and taxonomic classification.</title>
        <authorList>
            <person name="Goeker M."/>
        </authorList>
    </citation>
    <scope>NUCLEOTIDE SEQUENCE [LARGE SCALE GENOMIC DNA]</scope>
    <source>
        <strain evidence="1 2">DSM 25966</strain>
    </source>
</reference>
<dbReference type="Proteomes" id="UP000553963">
    <property type="component" value="Unassembled WGS sequence"/>
</dbReference>
<proteinExistence type="predicted"/>
<dbReference type="InterPro" id="IPR015943">
    <property type="entry name" value="WD40/YVTN_repeat-like_dom_sf"/>
</dbReference>
<dbReference type="EMBL" id="JACIDS010000005">
    <property type="protein sequence ID" value="MBB3933201.1"/>
    <property type="molecule type" value="Genomic_DNA"/>
</dbReference>
<accession>A0A840AWM6</accession>
<protein>
    <recommendedName>
        <fullName evidence="3">DUF1513 domain-containing protein</fullName>
    </recommendedName>
</protein>
<dbReference type="InterPro" id="IPR011044">
    <property type="entry name" value="Quino_amine_DH_bsu"/>
</dbReference>
<organism evidence="1 2">
    <name type="scientific">Kaistia hirudinis</name>
    <dbReference type="NCBI Taxonomy" id="1293440"/>
    <lineage>
        <taxon>Bacteria</taxon>
        <taxon>Pseudomonadati</taxon>
        <taxon>Pseudomonadota</taxon>
        <taxon>Alphaproteobacteria</taxon>
        <taxon>Hyphomicrobiales</taxon>
        <taxon>Kaistiaceae</taxon>
        <taxon>Kaistia</taxon>
    </lineage>
</organism>
<dbReference type="AlphaFoldDB" id="A0A840AWM6"/>
<dbReference type="RefSeq" id="WP_343068129.1">
    <property type="nucleotide sequence ID" value="NZ_JACIDS010000005.1"/>
</dbReference>
<gene>
    <name evidence="1" type="ORF">GGR25_004265</name>
</gene>
<keyword evidence="2" id="KW-1185">Reference proteome</keyword>
<dbReference type="SUPFAM" id="SSF50969">
    <property type="entry name" value="YVTN repeat-like/Quinoprotein amine dehydrogenase"/>
    <property type="match status" value="1"/>
</dbReference>
<dbReference type="Pfam" id="PF07433">
    <property type="entry name" value="DUF1513"/>
    <property type="match status" value="1"/>
</dbReference>
<evidence type="ECO:0000313" key="2">
    <source>
        <dbReference type="Proteomes" id="UP000553963"/>
    </source>
</evidence>
<name>A0A840AWM6_9HYPH</name>
<evidence type="ECO:0008006" key="3">
    <source>
        <dbReference type="Google" id="ProtNLM"/>
    </source>
</evidence>
<sequence length="365" mass="39227">MASLRPIADRILAAILPRQRADGAGLEEGAVFISSVRIGPRQHAALIMDENGRELGRIPLEGRGHDVATDPVHRRAVVFARRPGYFALAIDVASLTPLATIRPPEGHHFFGHGVFSPDGRLLYATENDFAAGPRGVVGVYDASAGFARIGEFDTGGLDAHELLVSPDGGSLFVANGGIETHPDFGRQKLNLAAMRPSIVRIDRAHGDRIGESTLPDNLNRLSMRHMSLDAKGDVWFGCQWEGDKKERPPLVGRIDRDGEPTLLPFPADWARLARNYIGSVTASRDGSVIAASSPIGGAVFLFDVQKGEPLAARPFRDGCGLASAAGHHFLATSGDGILVDMAADDAPKTIVRRDVHFDNHLKRLD</sequence>
<dbReference type="Gene3D" id="2.130.10.10">
    <property type="entry name" value="YVTN repeat-like/Quinoprotein amine dehydrogenase"/>
    <property type="match status" value="1"/>
</dbReference>
<dbReference type="InterPro" id="IPR008311">
    <property type="entry name" value="UCP028101"/>
</dbReference>
<comment type="caution">
    <text evidence="1">The sequence shown here is derived from an EMBL/GenBank/DDBJ whole genome shotgun (WGS) entry which is preliminary data.</text>
</comment>
<evidence type="ECO:0000313" key="1">
    <source>
        <dbReference type="EMBL" id="MBB3933201.1"/>
    </source>
</evidence>
<dbReference type="PIRSF" id="PIRSF028101">
    <property type="entry name" value="UCP028101"/>
    <property type="match status" value="1"/>
</dbReference>